<reference evidence="1 2" key="1">
    <citation type="journal article" date="2014" name="Genome Biol. Evol.">
        <title>The secreted proteins of Achlya hypogyna and Thraustotheca clavata identify the ancestral oomycete secretome and reveal gene acquisitions by horizontal gene transfer.</title>
        <authorList>
            <person name="Misner I."/>
            <person name="Blouin N."/>
            <person name="Leonard G."/>
            <person name="Richards T.A."/>
            <person name="Lane C.E."/>
        </authorList>
    </citation>
    <scope>NUCLEOTIDE SEQUENCE [LARGE SCALE GENOMIC DNA]</scope>
    <source>
        <strain evidence="1 2">ATCC 48635</strain>
    </source>
</reference>
<organism evidence="1 2">
    <name type="scientific">Achlya hypogyna</name>
    <name type="common">Oomycete</name>
    <name type="synonym">Protoachlya hypogyna</name>
    <dbReference type="NCBI Taxonomy" id="1202772"/>
    <lineage>
        <taxon>Eukaryota</taxon>
        <taxon>Sar</taxon>
        <taxon>Stramenopiles</taxon>
        <taxon>Oomycota</taxon>
        <taxon>Saprolegniomycetes</taxon>
        <taxon>Saprolegniales</taxon>
        <taxon>Achlyaceae</taxon>
        <taxon>Achlya</taxon>
    </lineage>
</organism>
<dbReference type="EMBL" id="JNBR01001824">
    <property type="protein sequence ID" value="OQR85084.1"/>
    <property type="molecule type" value="Genomic_DNA"/>
</dbReference>
<protein>
    <submittedName>
        <fullName evidence="1">Uncharacterized protein</fullName>
    </submittedName>
</protein>
<gene>
    <name evidence="1" type="ORF">ACHHYP_12302</name>
</gene>
<dbReference type="OrthoDB" id="8062037at2759"/>
<sequence length="567" mass="65009">MKAQLSIPDIIRHSHVSVGSEPGDSSPVHRLDRTRVEIERASVRLPRGAKKVTNEHVFFVLKVYDGSSYHTVEQSWAAFSVLKEDLLLALDAGHACSGICPWLWEDLHHNFDYPTKKVNFRTWLQMRLRRHTKGTIQVFLEHFQELLDSMLNVLRQRHVHCKQFHDVCAVLARFIHVRPPTLLDSPDESLELSLRSTSAPLGNDLVIRRLRASSTSSLTSSPPGGLVRTQVEIVRACVRPEDKRRGGESRVIFVLKVHDGAGSHVVEQSWTAFMQLKQDLLTALAPGHNCDGMCPWLWEDLTNNFDMPRRKVPFFKYIFIRMHWLNKATVQVFLEHFQELLHSLLRLLRERRVHCKQLNEVGTVLATFLHVRPGTLLEARSSIRHSFSFESSSSPLAKHRLDNTRVEIVRASIRLPTGTAKPTNEHVVFVMKVHNGAGYHIVEQSWAAFTQLKEALLMALDPGHACDGVCPWLWEDLHHNFDFPTKKVGLRTWLQMRLRRHTKGTVQVFLEHFQELLDSMLHLLRQRNIQCKQFHDVCAVLASFIQGRPSALSETCSSSSLHHGLRF</sequence>
<dbReference type="Proteomes" id="UP000243579">
    <property type="component" value="Unassembled WGS sequence"/>
</dbReference>
<proteinExistence type="predicted"/>
<keyword evidence="2" id="KW-1185">Reference proteome</keyword>
<accession>A0A1V9YH62</accession>
<name>A0A1V9YH62_ACHHY</name>
<evidence type="ECO:0000313" key="1">
    <source>
        <dbReference type="EMBL" id="OQR85084.1"/>
    </source>
</evidence>
<dbReference type="AlphaFoldDB" id="A0A1V9YH62"/>
<comment type="caution">
    <text evidence="1">The sequence shown here is derived from an EMBL/GenBank/DDBJ whole genome shotgun (WGS) entry which is preliminary data.</text>
</comment>
<evidence type="ECO:0000313" key="2">
    <source>
        <dbReference type="Proteomes" id="UP000243579"/>
    </source>
</evidence>